<keyword evidence="3" id="KW-1003">Cell membrane</keyword>
<keyword evidence="5" id="KW-1133">Transmembrane helix</keyword>
<evidence type="ECO:0000256" key="5">
    <source>
        <dbReference type="ARBA" id="ARBA00022989"/>
    </source>
</evidence>
<dbReference type="EMBL" id="JX649883">
    <property type="protein sequence ID" value="AGC71820.1"/>
    <property type="molecule type" value="Genomic_DNA"/>
</dbReference>
<evidence type="ECO:0000256" key="2">
    <source>
        <dbReference type="ARBA" id="ARBA00005811"/>
    </source>
</evidence>
<dbReference type="GO" id="GO:0015031">
    <property type="term" value="P:protein transport"/>
    <property type="evidence" value="ECO:0007669"/>
    <property type="project" value="UniProtKB-KW"/>
</dbReference>
<keyword evidence="7" id="KW-0653">Protein transport</keyword>
<evidence type="ECO:0000256" key="3">
    <source>
        <dbReference type="ARBA" id="ARBA00022475"/>
    </source>
</evidence>
<keyword evidence="6" id="KW-0472">Membrane</keyword>
<dbReference type="InterPro" id="IPR003400">
    <property type="entry name" value="ExbD"/>
</dbReference>
<keyword evidence="4 7" id="KW-0812">Transmembrane</keyword>
<evidence type="ECO:0000256" key="1">
    <source>
        <dbReference type="ARBA" id="ARBA00004162"/>
    </source>
</evidence>
<evidence type="ECO:0000313" key="8">
    <source>
        <dbReference type="EMBL" id="AGC71820.1"/>
    </source>
</evidence>
<reference evidence="8" key="1">
    <citation type="submission" date="2012-09" db="EMBL/GenBank/DDBJ databases">
        <title>Metagenomic Characterization of a Microbial Community in Wastewater Detects High Levels of Antibiotic Resistance.</title>
        <authorList>
            <person name="Abrams M."/>
            <person name="Caldwell A."/>
            <person name="Vandaei E."/>
            <person name="Lee W."/>
            <person name="Perrott J."/>
            <person name="Khan S.Y."/>
            <person name="Ta J."/>
            <person name="Romero D."/>
            <person name="Nguyen V."/>
            <person name="Pourmand N."/>
            <person name="Ouverney C.C."/>
        </authorList>
    </citation>
    <scope>NUCLEOTIDE SEQUENCE</scope>
</reference>
<evidence type="ECO:0000256" key="6">
    <source>
        <dbReference type="ARBA" id="ARBA00023136"/>
    </source>
</evidence>
<protein>
    <recommendedName>
        <fullName evidence="9">Biopolymer transport protein ExbD/TolR</fullName>
    </recommendedName>
</protein>
<comment type="subcellular location">
    <subcellularLocation>
        <location evidence="1">Cell membrane</location>
        <topology evidence="1">Single-pass membrane protein</topology>
    </subcellularLocation>
    <subcellularLocation>
        <location evidence="7">Cell membrane</location>
        <topology evidence="7">Single-pass type II membrane protein</topology>
    </subcellularLocation>
</comment>
<dbReference type="GO" id="GO:0022857">
    <property type="term" value="F:transmembrane transporter activity"/>
    <property type="evidence" value="ECO:0007669"/>
    <property type="project" value="InterPro"/>
</dbReference>
<organism evidence="8">
    <name type="scientific">uncultured bacterium A1Q1_fos_1807</name>
    <dbReference type="NCBI Taxonomy" id="1256552"/>
    <lineage>
        <taxon>Bacteria</taxon>
        <taxon>environmental samples</taxon>
    </lineage>
</organism>
<dbReference type="Pfam" id="PF02472">
    <property type="entry name" value="ExbD"/>
    <property type="match status" value="1"/>
</dbReference>
<name>L7W047_9BACT</name>
<dbReference type="GO" id="GO:0005886">
    <property type="term" value="C:plasma membrane"/>
    <property type="evidence" value="ECO:0007669"/>
    <property type="project" value="UniProtKB-SubCell"/>
</dbReference>
<accession>L7W047</accession>
<sequence>MALKEVDRREARKAIWKLRRKVEEEAEEINFLNIMPMMDMMTILLVFLIKQFSVQQLAVSQPTGLQLPASTAKRQPQPAVNITITQSAIVVEDDAVVEVKGGQVDAKWKSQGQQGYAIDPIVSALSKHRTRLSRLAQMQNQTFDGVAIVMADRRTPYRLLTEVLYSAGQAEFANYRLIVMQKGQ</sequence>
<keyword evidence="7" id="KW-0813">Transport</keyword>
<evidence type="ECO:0008006" key="9">
    <source>
        <dbReference type="Google" id="ProtNLM"/>
    </source>
</evidence>
<dbReference type="AlphaFoldDB" id="L7W047"/>
<comment type="similarity">
    <text evidence="2 7">Belongs to the ExbD/TolR family.</text>
</comment>
<proteinExistence type="inferred from homology"/>
<evidence type="ECO:0000256" key="4">
    <source>
        <dbReference type="ARBA" id="ARBA00022692"/>
    </source>
</evidence>
<evidence type="ECO:0000256" key="7">
    <source>
        <dbReference type="RuleBase" id="RU003879"/>
    </source>
</evidence>